<dbReference type="AlphaFoldDB" id="A0A4D5S538"/>
<feature type="signal peptide" evidence="1">
    <location>
        <begin position="1"/>
        <end position="32"/>
    </location>
</feature>
<proteinExistence type="predicted"/>
<feature type="chain" id="PRO_5020039015" evidence="1">
    <location>
        <begin position="33"/>
        <end position="95"/>
    </location>
</feature>
<evidence type="ECO:0000256" key="1">
    <source>
        <dbReference type="SAM" id="SignalP"/>
    </source>
</evidence>
<sequence>MCLGGFRKRQLFFVAIGFCLLLKTRKPAGVHALFPPVSNVVKIENSFFYTRCNLFAWCRYRGSQNYREITSDCCGCFANLVFSRPCKLHTFPVWM</sequence>
<accession>A0A4D5S538</accession>
<dbReference type="VEuPathDB" id="VectorBase:ISCW016135"/>
<evidence type="ECO:0000313" key="2">
    <source>
        <dbReference type="EMBL" id="MOY44820.1"/>
    </source>
</evidence>
<dbReference type="VEuPathDB" id="VectorBase:ISCI016135"/>
<name>A0A4D5S538_IXOSC</name>
<keyword evidence="1" id="KW-0732">Signal</keyword>
<reference evidence="2" key="1">
    <citation type="submission" date="2019-04" db="EMBL/GenBank/DDBJ databases">
        <title>An insight into the mialome of Ixodes scapularis.</title>
        <authorList>
            <person name="Ribeiro J.M."/>
            <person name="Mather T.N."/>
            <person name="Karim S."/>
        </authorList>
    </citation>
    <scope>NUCLEOTIDE SEQUENCE</scope>
</reference>
<dbReference type="EMBL" id="GHJT01010849">
    <property type="protein sequence ID" value="MOY44820.1"/>
    <property type="molecule type" value="Transcribed_RNA"/>
</dbReference>
<protein>
    <submittedName>
        <fullName evidence="2">Putative secreted protein</fullName>
    </submittedName>
</protein>
<organism evidence="2">
    <name type="scientific">Ixodes scapularis</name>
    <name type="common">Black-legged tick</name>
    <name type="synonym">Deer tick</name>
    <dbReference type="NCBI Taxonomy" id="6945"/>
    <lineage>
        <taxon>Eukaryota</taxon>
        <taxon>Metazoa</taxon>
        <taxon>Ecdysozoa</taxon>
        <taxon>Arthropoda</taxon>
        <taxon>Chelicerata</taxon>
        <taxon>Arachnida</taxon>
        <taxon>Acari</taxon>
        <taxon>Parasitiformes</taxon>
        <taxon>Ixodida</taxon>
        <taxon>Ixodoidea</taxon>
        <taxon>Ixodidae</taxon>
        <taxon>Ixodinae</taxon>
        <taxon>Ixodes</taxon>
    </lineage>
</organism>